<dbReference type="Pfam" id="PF00467">
    <property type="entry name" value="KOW"/>
    <property type="match status" value="1"/>
</dbReference>
<dbReference type="Gene3D" id="2.30.30.30">
    <property type="match status" value="1"/>
</dbReference>
<evidence type="ECO:0000259" key="9">
    <source>
        <dbReference type="SMART" id="SM00739"/>
    </source>
</evidence>
<comment type="caution">
    <text evidence="10">The sequence shown here is derived from an EMBL/GenBank/DDBJ whole genome shotgun (WGS) entry which is preliminary data.</text>
</comment>
<dbReference type="GO" id="GO:0005829">
    <property type="term" value="C:cytosol"/>
    <property type="evidence" value="ECO:0007669"/>
    <property type="project" value="TreeGrafter"/>
</dbReference>
<feature type="domain" description="NusG-like N-terminal" evidence="8">
    <location>
        <begin position="2"/>
        <end position="110"/>
    </location>
</feature>
<keyword evidence="4 5" id="KW-0804">Transcription</keyword>
<dbReference type="AlphaFoldDB" id="A0A7C3Z1W1"/>
<reference evidence="10" key="1">
    <citation type="journal article" date="2020" name="mSystems">
        <title>Genome- and Community-Level Interaction Insights into Carbon Utilization and Element Cycling Functions of Hydrothermarchaeota in Hydrothermal Sediment.</title>
        <authorList>
            <person name="Zhou Z."/>
            <person name="Liu Y."/>
            <person name="Xu W."/>
            <person name="Pan J."/>
            <person name="Luo Z.H."/>
            <person name="Li M."/>
        </authorList>
    </citation>
    <scope>NUCLEOTIDE SEQUENCE [LARGE SCALE GENOMIC DNA]</scope>
    <source>
        <strain evidence="10">SpSt-897</strain>
    </source>
</reference>
<comment type="function">
    <text evidence="5 7">Participates in transcription elongation, termination and antitermination.</text>
</comment>
<dbReference type="InterPro" id="IPR001062">
    <property type="entry name" value="Transcrpt_antiterm_NusG"/>
</dbReference>
<dbReference type="FunFam" id="2.30.30.30:FF:000002">
    <property type="entry name" value="Transcription termination/antitermination factor NusG"/>
    <property type="match status" value="1"/>
</dbReference>
<accession>A0A7C3Z1W1</accession>
<dbReference type="InterPro" id="IPR047050">
    <property type="entry name" value="NGN"/>
</dbReference>
<dbReference type="HAMAP" id="MF_00948">
    <property type="entry name" value="NusG"/>
    <property type="match status" value="1"/>
</dbReference>
<dbReference type="CDD" id="cd06091">
    <property type="entry name" value="KOW_NusG"/>
    <property type="match status" value="1"/>
</dbReference>
<evidence type="ECO:0000256" key="6">
    <source>
        <dbReference type="NCBIfam" id="TIGR00922"/>
    </source>
</evidence>
<dbReference type="PRINTS" id="PR00338">
    <property type="entry name" value="NUSGTNSCPFCT"/>
</dbReference>
<sequence length="176" mass="19950">MAQKWYIIHTYSGFEQKVKSAILERAKAQGLDHLITEVLVPTEMVEEMVKGERRLSARKFYPGYVLVRMELTDESWHLVKDTPKVTGFVGSKTEPVAIPDEEAQKIISQMQEGIAKPKPKIQFEIGDKVQVTDGPFTNFTGTVDEVRPDKGKVKVMISVFGRPTPVELEFTQLEKI</sequence>
<keyword evidence="1 5" id="KW-0806">Transcription termination</keyword>
<dbReference type="Pfam" id="PF02357">
    <property type="entry name" value="NusG"/>
    <property type="match status" value="1"/>
</dbReference>
<feature type="domain" description="KOW" evidence="9">
    <location>
        <begin position="122"/>
        <end position="149"/>
    </location>
</feature>
<dbReference type="SUPFAM" id="SSF50104">
    <property type="entry name" value="Translation proteins SH3-like domain"/>
    <property type="match status" value="1"/>
</dbReference>
<dbReference type="CDD" id="cd09891">
    <property type="entry name" value="NGN_Bact_1"/>
    <property type="match status" value="1"/>
</dbReference>
<evidence type="ECO:0000313" key="10">
    <source>
        <dbReference type="EMBL" id="HGF34065.1"/>
    </source>
</evidence>
<dbReference type="GO" id="GO:0031564">
    <property type="term" value="P:transcription antitermination"/>
    <property type="evidence" value="ECO:0007669"/>
    <property type="project" value="UniProtKB-UniRule"/>
</dbReference>
<dbReference type="PANTHER" id="PTHR30265">
    <property type="entry name" value="RHO-INTERACTING TRANSCRIPTION TERMINATION FACTOR NUSG"/>
    <property type="match status" value="1"/>
</dbReference>
<evidence type="ECO:0000256" key="5">
    <source>
        <dbReference type="HAMAP-Rule" id="MF_00948"/>
    </source>
</evidence>
<dbReference type="SUPFAM" id="SSF82679">
    <property type="entry name" value="N-utilization substance G protein NusG, N-terminal domain"/>
    <property type="match status" value="1"/>
</dbReference>
<dbReference type="InterPro" id="IPR008991">
    <property type="entry name" value="Translation_prot_SH3-like_sf"/>
</dbReference>
<evidence type="ECO:0000256" key="7">
    <source>
        <dbReference type="RuleBase" id="RU000538"/>
    </source>
</evidence>
<dbReference type="InterPro" id="IPR043425">
    <property type="entry name" value="NusG-like"/>
</dbReference>
<gene>
    <name evidence="5 10" type="primary">nusG</name>
    <name evidence="10" type="ORF">ENW96_06705</name>
</gene>
<evidence type="ECO:0000256" key="4">
    <source>
        <dbReference type="ARBA" id="ARBA00023163"/>
    </source>
</evidence>
<comment type="similarity">
    <text evidence="5 7">Belongs to the NusG family.</text>
</comment>
<name>A0A7C3Z1W1_9BACT</name>
<keyword evidence="3 5" id="KW-0805">Transcription regulation</keyword>
<dbReference type="InterPro" id="IPR036735">
    <property type="entry name" value="NGN_dom_sf"/>
</dbReference>
<dbReference type="InterPro" id="IPR015869">
    <property type="entry name" value="Transcrpt_antiterm_NusG_bac_CS"/>
</dbReference>
<dbReference type="GO" id="GO:0006353">
    <property type="term" value="P:DNA-templated transcription termination"/>
    <property type="evidence" value="ECO:0007669"/>
    <property type="project" value="UniProtKB-UniRule"/>
</dbReference>
<dbReference type="InterPro" id="IPR005824">
    <property type="entry name" value="KOW"/>
</dbReference>
<dbReference type="GO" id="GO:0006354">
    <property type="term" value="P:DNA-templated transcription elongation"/>
    <property type="evidence" value="ECO:0007669"/>
    <property type="project" value="UniProtKB-UniRule"/>
</dbReference>
<protein>
    <recommendedName>
        <fullName evidence="5 6">Transcription termination/antitermination protein NusG</fullName>
    </recommendedName>
</protein>
<evidence type="ECO:0000256" key="3">
    <source>
        <dbReference type="ARBA" id="ARBA00023015"/>
    </source>
</evidence>
<dbReference type="NCBIfam" id="TIGR00922">
    <property type="entry name" value="nusG"/>
    <property type="match status" value="1"/>
</dbReference>
<keyword evidence="2 5" id="KW-0889">Transcription antitermination</keyword>
<dbReference type="PROSITE" id="PS01014">
    <property type="entry name" value="NUSG"/>
    <property type="match status" value="1"/>
</dbReference>
<dbReference type="InterPro" id="IPR006645">
    <property type="entry name" value="NGN-like_dom"/>
</dbReference>
<dbReference type="GO" id="GO:0032784">
    <property type="term" value="P:regulation of DNA-templated transcription elongation"/>
    <property type="evidence" value="ECO:0007669"/>
    <property type="project" value="InterPro"/>
</dbReference>
<dbReference type="SMART" id="SM00739">
    <property type="entry name" value="KOW"/>
    <property type="match status" value="1"/>
</dbReference>
<dbReference type="InterPro" id="IPR014722">
    <property type="entry name" value="Rib_uL2_dom2"/>
</dbReference>
<dbReference type="Gene3D" id="3.30.70.940">
    <property type="entry name" value="NusG, N-terminal domain"/>
    <property type="match status" value="1"/>
</dbReference>
<evidence type="ECO:0000256" key="1">
    <source>
        <dbReference type="ARBA" id="ARBA00022472"/>
    </source>
</evidence>
<dbReference type="SMART" id="SM00738">
    <property type="entry name" value="NGN"/>
    <property type="match status" value="1"/>
</dbReference>
<evidence type="ECO:0000259" key="8">
    <source>
        <dbReference type="SMART" id="SM00738"/>
    </source>
</evidence>
<dbReference type="PANTHER" id="PTHR30265:SF2">
    <property type="entry name" value="TRANSCRIPTION TERMINATION_ANTITERMINATION PROTEIN NUSG"/>
    <property type="match status" value="1"/>
</dbReference>
<dbReference type="EMBL" id="DTMF01000170">
    <property type="protein sequence ID" value="HGF34065.1"/>
    <property type="molecule type" value="Genomic_DNA"/>
</dbReference>
<evidence type="ECO:0000256" key="2">
    <source>
        <dbReference type="ARBA" id="ARBA00022814"/>
    </source>
</evidence>
<organism evidence="10">
    <name type="scientific">Desulfobacca acetoxidans</name>
    <dbReference type="NCBI Taxonomy" id="60893"/>
    <lineage>
        <taxon>Bacteria</taxon>
        <taxon>Pseudomonadati</taxon>
        <taxon>Thermodesulfobacteriota</taxon>
        <taxon>Desulfobaccia</taxon>
        <taxon>Desulfobaccales</taxon>
        <taxon>Desulfobaccaceae</taxon>
        <taxon>Desulfobacca</taxon>
    </lineage>
</organism>
<proteinExistence type="inferred from homology"/>